<protein>
    <submittedName>
        <fullName evidence="2">Uncharacterized protein</fullName>
    </submittedName>
</protein>
<feature type="compositionally biased region" description="Basic and acidic residues" evidence="1">
    <location>
        <begin position="30"/>
        <end position="59"/>
    </location>
</feature>
<gene>
    <name evidence="2" type="ORF">BC793_11013</name>
</gene>
<organism evidence="2 3">
    <name type="scientific">Actinoplanes xinjiangensis</name>
    <dbReference type="NCBI Taxonomy" id="512350"/>
    <lineage>
        <taxon>Bacteria</taxon>
        <taxon>Bacillati</taxon>
        <taxon>Actinomycetota</taxon>
        <taxon>Actinomycetes</taxon>
        <taxon>Micromonosporales</taxon>
        <taxon>Micromonosporaceae</taxon>
        <taxon>Actinoplanes</taxon>
    </lineage>
</organism>
<feature type="compositionally biased region" description="Low complexity" evidence="1">
    <location>
        <begin position="211"/>
        <end position="224"/>
    </location>
</feature>
<dbReference type="AlphaFoldDB" id="A0A316FEF0"/>
<accession>A0A316FEF0</accession>
<evidence type="ECO:0000313" key="3">
    <source>
        <dbReference type="Proteomes" id="UP000245697"/>
    </source>
</evidence>
<reference evidence="2 3" key="1">
    <citation type="submission" date="2018-05" db="EMBL/GenBank/DDBJ databases">
        <title>Genomic Encyclopedia of Archaeal and Bacterial Type Strains, Phase II (KMG-II): from individual species to whole genera.</title>
        <authorList>
            <person name="Goeker M."/>
        </authorList>
    </citation>
    <scope>NUCLEOTIDE SEQUENCE [LARGE SCALE GENOMIC DNA]</scope>
    <source>
        <strain evidence="2 3">DSM 45184</strain>
    </source>
</reference>
<feature type="region of interest" description="Disordered" evidence="1">
    <location>
        <begin position="1"/>
        <end position="70"/>
    </location>
</feature>
<sequence length="264" mass="28087">MRRPRYGSVTTHWPSARRTDHAQCGATRSSRPDNSRPWADRPDDSRPRPDRPDDSRPRADTPTPSNLSAALLGRPCARPLRQPFSLGPAPAAFSAGLSTAFSRAPPPATPLAHPRLLLAGPSARISLGLSACISLGLSARISPGLSARISPGLSARPSGELDANRFPAAAATAASTTRTPQAARCRRLACKTQQLPPARHGSIPSPDRDAAAGTTRTPPAATRGSLRRPCAGPVPSGRRRRRCHLAASWLLHLFTIDERRLPPP</sequence>
<proteinExistence type="predicted"/>
<feature type="region of interest" description="Disordered" evidence="1">
    <location>
        <begin position="193"/>
        <end position="238"/>
    </location>
</feature>
<dbReference type="EMBL" id="QGGR01000010">
    <property type="protein sequence ID" value="PWK46026.1"/>
    <property type="molecule type" value="Genomic_DNA"/>
</dbReference>
<dbReference type="Proteomes" id="UP000245697">
    <property type="component" value="Unassembled WGS sequence"/>
</dbReference>
<evidence type="ECO:0000313" key="2">
    <source>
        <dbReference type="EMBL" id="PWK46026.1"/>
    </source>
</evidence>
<comment type="caution">
    <text evidence="2">The sequence shown here is derived from an EMBL/GenBank/DDBJ whole genome shotgun (WGS) entry which is preliminary data.</text>
</comment>
<name>A0A316FEF0_9ACTN</name>
<keyword evidence="3" id="KW-1185">Reference proteome</keyword>
<evidence type="ECO:0000256" key="1">
    <source>
        <dbReference type="SAM" id="MobiDB-lite"/>
    </source>
</evidence>